<keyword evidence="3" id="KW-0804">Transcription</keyword>
<proteinExistence type="predicted"/>
<evidence type="ECO:0000259" key="5">
    <source>
        <dbReference type="PROSITE" id="PS50977"/>
    </source>
</evidence>
<sequence>MQAAAALFAEHGFAAVSIRDLARAVNTTPAALYHYFSDKDAIYRATLEFVFSDKAKATSDLAKGQEAPEIMLERLITWLIGQFLDNPVMTSLLQRELLTGDRERISFLTKEVVAAPFREIESLMRRLAPNHEDTLSAVSVLSLVLGYVELTPVLEGITGQPVTRERDMAFANHASHLVLHGLSPRPDAREAH</sequence>
<comment type="caution">
    <text evidence="6">The sequence shown here is derived from an EMBL/GenBank/DDBJ whole genome shotgun (WGS) entry which is preliminary data.</text>
</comment>
<accession>A0ABT3ARY9</accession>
<dbReference type="Proteomes" id="UP001320899">
    <property type="component" value="Unassembled WGS sequence"/>
</dbReference>
<dbReference type="RefSeq" id="WP_263831019.1">
    <property type="nucleotide sequence ID" value="NZ_JAOWLB010000046.1"/>
</dbReference>
<dbReference type="InterPro" id="IPR009057">
    <property type="entry name" value="Homeodomain-like_sf"/>
</dbReference>
<dbReference type="PROSITE" id="PS50977">
    <property type="entry name" value="HTH_TETR_2"/>
    <property type="match status" value="1"/>
</dbReference>
<reference evidence="6 7" key="1">
    <citation type="submission" date="2022-10" db="EMBL/GenBank/DDBJ databases">
        <title>Ruegeria sp. nov., isolated from ocean surface sediments.</title>
        <authorList>
            <person name="He W."/>
            <person name="Xue H.-P."/>
            <person name="Zhang D.-F."/>
        </authorList>
    </citation>
    <scope>NUCLEOTIDE SEQUENCE [LARGE SCALE GENOMIC DNA]</scope>
    <source>
        <strain evidence="6 7">XHP0148</strain>
    </source>
</reference>
<evidence type="ECO:0000256" key="3">
    <source>
        <dbReference type="ARBA" id="ARBA00023163"/>
    </source>
</evidence>
<feature type="domain" description="HTH tetR-type" evidence="5">
    <location>
        <begin position="1"/>
        <end position="54"/>
    </location>
</feature>
<evidence type="ECO:0000313" key="6">
    <source>
        <dbReference type="EMBL" id="MCV2891431.1"/>
    </source>
</evidence>
<dbReference type="PANTHER" id="PTHR30055:SF234">
    <property type="entry name" value="HTH-TYPE TRANSCRIPTIONAL REGULATOR BETI"/>
    <property type="match status" value="1"/>
</dbReference>
<dbReference type="InterPro" id="IPR001647">
    <property type="entry name" value="HTH_TetR"/>
</dbReference>
<evidence type="ECO:0000256" key="1">
    <source>
        <dbReference type="ARBA" id="ARBA00023015"/>
    </source>
</evidence>
<evidence type="ECO:0000256" key="4">
    <source>
        <dbReference type="PROSITE-ProRule" id="PRU00335"/>
    </source>
</evidence>
<feature type="DNA-binding region" description="H-T-H motif" evidence="4">
    <location>
        <begin position="17"/>
        <end position="36"/>
    </location>
</feature>
<gene>
    <name evidence="6" type="ORF">OE747_24255</name>
</gene>
<keyword evidence="1" id="KW-0805">Transcription regulation</keyword>
<dbReference type="PANTHER" id="PTHR30055">
    <property type="entry name" value="HTH-TYPE TRANSCRIPTIONAL REGULATOR RUTR"/>
    <property type="match status" value="1"/>
</dbReference>
<evidence type="ECO:0000256" key="2">
    <source>
        <dbReference type="ARBA" id="ARBA00023125"/>
    </source>
</evidence>
<dbReference type="Pfam" id="PF00440">
    <property type="entry name" value="TetR_N"/>
    <property type="match status" value="1"/>
</dbReference>
<keyword evidence="2 4" id="KW-0238">DNA-binding</keyword>
<evidence type="ECO:0000313" key="7">
    <source>
        <dbReference type="Proteomes" id="UP001320899"/>
    </source>
</evidence>
<protein>
    <submittedName>
        <fullName evidence="6">TetR/AcrR family transcriptional regulator</fullName>
    </submittedName>
</protein>
<name>A0ABT3ARY9_9RHOB</name>
<dbReference type="EMBL" id="JAOWLB010000046">
    <property type="protein sequence ID" value="MCV2891431.1"/>
    <property type="molecule type" value="Genomic_DNA"/>
</dbReference>
<dbReference type="Gene3D" id="1.10.357.10">
    <property type="entry name" value="Tetracycline Repressor, domain 2"/>
    <property type="match status" value="1"/>
</dbReference>
<organism evidence="6 7">
    <name type="scientific">Ruegeria aquimaris</name>
    <dbReference type="NCBI Taxonomy" id="2984333"/>
    <lineage>
        <taxon>Bacteria</taxon>
        <taxon>Pseudomonadati</taxon>
        <taxon>Pseudomonadota</taxon>
        <taxon>Alphaproteobacteria</taxon>
        <taxon>Rhodobacterales</taxon>
        <taxon>Roseobacteraceae</taxon>
        <taxon>Ruegeria</taxon>
    </lineage>
</organism>
<dbReference type="SUPFAM" id="SSF46689">
    <property type="entry name" value="Homeodomain-like"/>
    <property type="match status" value="1"/>
</dbReference>
<dbReference type="InterPro" id="IPR050109">
    <property type="entry name" value="HTH-type_TetR-like_transc_reg"/>
</dbReference>
<keyword evidence="7" id="KW-1185">Reference proteome</keyword>